<comment type="caution">
    <text evidence="6">The sequence shown here is derived from an EMBL/GenBank/DDBJ whole genome shotgun (WGS) entry which is preliminary data.</text>
</comment>
<evidence type="ECO:0000256" key="4">
    <source>
        <dbReference type="ARBA" id="ARBA00022801"/>
    </source>
</evidence>
<keyword evidence="7" id="KW-1185">Reference proteome</keyword>
<dbReference type="InterPro" id="IPR015883">
    <property type="entry name" value="Glyco_hydro_20_cat"/>
</dbReference>
<evidence type="ECO:0000313" key="6">
    <source>
        <dbReference type="EMBL" id="KAK7571164.1"/>
    </source>
</evidence>
<dbReference type="Pfam" id="PF00728">
    <property type="entry name" value="Glyco_hydro_20"/>
    <property type="match status" value="1"/>
</dbReference>
<evidence type="ECO:0000259" key="5">
    <source>
        <dbReference type="Pfam" id="PF00728"/>
    </source>
</evidence>
<dbReference type="EMBL" id="JBBCAQ010000041">
    <property type="protein sequence ID" value="KAK7571164.1"/>
    <property type="molecule type" value="Genomic_DNA"/>
</dbReference>
<dbReference type="Gene3D" id="3.20.20.80">
    <property type="entry name" value="Glycosidases"/>
    <property type="match status" value="1"/>
</dbReference>
<accession>A0AAN9TH45</accession>
<evidence type="ECO:0000313" key="7">
    <source>
        <dbReference type="Proteomes" id="UP001367676"/>
    </source>
</evidence>
<comment type="catalytic activity">
    <reaction evidence="1">
        <text>Hydrolysis of terminal non-reducing N-acetyl-D-hexosamine residues in N-acetyl-beta-D-hexosaminides.</text>
        <dbReference type="EC" id="3.2.1.52"/>
    </reaction>
</comment>
<sequence length="597" mass="67516">MMEIAGFSGGGGGGNRKFSFPIRLMFSVWRKKMSLMAVILLTVLLVACLQYNVSKELAEVSMRQEADAEEVADDGASGPSKNQVRTVQFLGGEPATRESVVNVVGKNDQEAEFAKSKGDDFRGQKLDNELYERELKAPYVPNHRIVHFDLKGAPPKMAYLKAILPLIKDLGATGILLEWEDMFPWENNLKSLAAYNAYTKREVKELYAAARKLNLEVIPLVQTFGHVEFALKNSEFAHLREVPDSPQALCPSLNSSMDLIQDMINQVMQLHRDVNYLHIGCDEVFNMGECSRCKSKLRDELFLSHVSTVAKYVRKQYPFVTPIIWDDMLRHLQTSTMEQFDIGKLVEPMVWVYAEDVYRFVSQPVWEKYQAVFPSAWTASAFKGAFGETFYVPNVKRHFDNNKNWLLLMAAEENKFRKGFRGIAITGWQSCGAPRPNIPALMFGCTKASSCQRREIGFSFLEFQQKENLVDLGTCLFESARSNCGFRGRQQAEDGPGIWPSSGRSQSCRPLRAISYLQVDVVRFQGEVNKGHWSQRRGLDRRGSIRLFTTMGSLIPGGTITSTSFIMNGVTEMKGEIIIIRIIYSNQILWEVCCVVD</sequence>
<dbReference type="PANTHER" id="PTHR21040">
    <property type="entry name" value="BCDNA.GH04120"/>
    <property type="match status" value="1"/>
</dbReference>
<dbReference type="InterPro" id="IPR038901">
    <property type="entry name" value="HEXDC-like"/>
</dbReference>
<dbReference type="AlphaFoldDB" id="A0AAN9TH45"/>
<dbReference type="InterPro" id="IPR017853">
    <property type="entry name" value="GH"/>
</dbReference>
<reference evidence="6 7" key="1">
    <citation type="submission" date="2024-03" db="EMBL/GenBank/DDBJ databases">
        <title>Adaptation during the transition from Ophiocordyceps entomopathogen to insect associate is accompanied by gene loss and intensified selection.</title>
        <authorList>
            <person name="Ward C.M."/>
            <person name="Onetto C.A."/>
            <person name="Borneman A.R."/>
        </authorList>
    </citation>
    <scope>NUCLEOTIDE SEQUENCE [LARGE SCALE GENOMIC DNA]</scope>
    <source>
        <strain evidence="6">AWRI1</strain>
        <tissue evidence="6">Single Adult Female</tissue>
    </source>
</reference>
<name>A0AAN9TH45_9HEMI</name>
<dbReference type="GO" id="GO:0004563">
    <property type="term" value="F:beta-N-acetylhexosaminidase activity"/>
    <property type="evidence" value="ECO:0007669"/>
    <property type="project" value="UniProtKB-EC"/>
</dbReference>
<dbReference type="SUPFAM" id="SSF51445">
    <property type="entry name" value="(Trans)glycosidases"/>
    <property type="match status" value="1"/>
</dbReference>
<feature type="domain" description="Glycoside hydrolase family 20 catalytic" evidence="5">
    <location>
        <begin position="193"/>
        <end position="333"/>
    </location>
</feature>
<dbReference type="PANTHER" id="PTHR21040:SF8">
    <property type="entry name" value="BCDNA.GH04120"/>
    <property type="match status" value="1"/>
</dbReference>
<protein>
    <recommendedName>
        <fullName evidence="3">beta-N-acetylhexosaminidase</fullName>
        <ecNumber evidence="3">3.2.1.52</ecNumber>
    </recommendedName>
</protein>
<dbReference type="Proteomes" id="UP001367676">
    <property type="component" value="Unassembled WGS sequence"/>
</dbReference>
<evidence type="ECO:0000256" key="2">
    <source>
        <dbReference type="ARBA" id="ARBA00006285"/>
    </source>
</evidence>
<comment type="similarity">
    <text evidence="2">Belongs to the glycosyl hydrolase 20 family.</text>
</comment>
<evidence type="ECO:0000256" key="1">
    <source>
        <dbReference type="ARBA" id="ARBA00001231"/>
    </source>
</evidence>
<keyword evidence="4" id="KW-0378">Hydrolase</keyword>
<evidence type="ECO:0000256" key="3">
    <source>
        <dbReference type="ARBA" id="ARBA00012663"/>
    </source>
</evidence>
<proteinExistence type="inferred from homology"/>
<gene>
    <name evidence="6" type="ORF">V9T40_014768</name>
</gene>
<dbReference type="EC" id="3.2.1.52" evidence="3"/>
<organism evidence="6 7">
    <name type="scientific">Parthenolecanium corni</name>
    <dbReference type="NCBI Taxonomy" id="536013"/>
    <lineage>
        <taxon>Eukaryota</taxon>
        <taxon>Metazoa</taxon>
        <taxon>Ecdysozoa</taxon>
        <taxon>Arthropoda</taxon>
        <taxon>Hexapoda</taxon>
        <taxon>Insecta</taxon>
        <taxon>Pterygota</taxon>
        <taxon>Neoptera</taxon>
        <taxon>Paraneoptera</taxon>
        <taxon>Hemiptera</taxon>
        <taxon>Sternorrhyncha</taxon>
        <taxon>Coccoidea</taxon>
        <taxon>Coccidae</taxon>
        <taxon>Parthenolecanium</taxon>
    </lineage>
</organism>
<dbReference type="GO" id="GO:0005975">
    <property type="term" value="P:carbohydrate metabolic process"/>
    <property type="evidence" value="ECO:0007669"/>
    <property type="project" value="InterPro"/>
</dbReference>
<dbReference type="CDD" id="cd06565">
    <property type="entry name" value="GH20_GcnA-like"/>
    <property type="match status" value="1"/>
</dbReference>